<accession>A0AAJ8N3J1</accession>
<sequence length="213" mass="23841">MVKIISLNTGRPQHVIWGGVELHTSIVKHAENRPLYLSKTNLGSDGQADLVHHGGEDKAVCVYAAEHYSYWEKVLGINLPEAAFGENFTVEGMTEETICIGDIFQVGEAVVEVSQPRQPCHKLGGRFGERKLPVLVKETGWSGYYLRVLKEGWIKPGEEMIRIKDGQKGITIIRANNVMYKDTSNEEALKEVLSEPALADAWRGPLQKRLQKF</sequence>
<dbReference type="EMBL" id="CP144914">
    <property type="protein sequence ID" value="WWD80876.1"/>
    <property type="molecule type" value="Genomic_DNA"/>
</dbReference>
<dbReference type="GO" id="GO:0030151">
    <property type="term" value="F:molybdenum ion binding"/>
    <property type="evidence" value="ECO:0007669"/>
    <property type="project" value="InterPro"/>
</dbReference>
<dbReference type="Gene3D" id="2.40.33.20">
    <property type="entry name" value="PK beta-barrel domain-like"/>
    <property type="match status" value="1"/>
</dbReference>
<evidence type="ECO:0000313" key="2">
    <source>
        <dbReference type="EMBL" id="WWD80876.1"/>
    </source>
</evidence>
<organism evidence="2 3">
    <name type="scientific">Alkalicoccus halolimnae</name>
    <dbReference type="NCBI Taxonomy" id="1667239"/>
    <lineage>
        <taxon>Bacteria</taxon>
        <taxon>Bacillati</taxon>
        <taxon>Bacillota</taxon>
        <taxon>Bacilli</taxon>
        <taxon>Bacillales</taxon>
        <taxon>Bacillaceae</taxon>
        <taxon>Alkalicoccus</taxon>
    </lineage>
</organism>
<dbReference type="AlphaFoldDB" id="A0AAJ8N3J1"/>
<evidence type="ECO:0000259" key="1">
    <source>
        <dbReference type="PROSITE" id="PS51340"/>
    </source>
</evidence>
<dbReference type="InterPro" id="IPR005302">
    <property type="entry name" value="MoCF_Sase_C"/>
</dbReference>
<dbReference type="Proteomes" id="UP000321816">
    <property type="component" value="Chromosome"/>
</dbReference>
<dbReference type="InterPro" id="IPR011037">
    <property type="entry name" value="Pyrv_Knase-like_insert_dom_sf"/>
</dbReference>
<gene>
    <name evidence="2" type="ORF">FTX54_004765</name>
</gene>
<dbReference type="InterPro" id="IPR052353">
    <property type="entry name" value="Benzoxazolinone_Detox_Enz"/>
</dbReference>
<name>A0AAJ8N3J1_9BACI</name>
<dbReference type="PROSITE" id="PS51340">
    <property type="entry name" value="MOSC"/>
    <property type="match status" value="1"/>
</dbReference>
<dbReference type="RefSeq" id="WP_246125584.1">
    <property type="nucleotide sequence ID" value="NZ_CP144914.1"/>
</dbReference>
<keyword evidence="3" id="KW-1185">Reference proteome</keyword>
<dbReference type="GO" id="GO:0003824">
    <property type="term" value="F:catalytic activity"/>
    <property type="evidence" value="ECO:0007669"/>
    <property type="project" value="InterPro"/>
</dbReference>
<dbReference type="Pfam" id="PF03473">
    <property type="entry name" value="MOSC"/>
    <property type="match status" value="1"/>
</dbReference>
<proteinExistence type="predicted"/>
<dbReference type="GO" id="GO:0030170">
    <property type="term" value="F:pyridoxal phosphate binding"/>
    <property type="evidence" value="ECO:0007669"/>
    <property type="project" value="InterPro"/>
</dbReference>
<dbReference type="InterPro" id="IPR005163">
    <property type="entry name" value="Tri_helical_YiiM-like"/>
</dbReference>
<dbReference type="KEGG" id="ahal:FTX54_004765"/>
<evidence type="ECO:0000313" key="3">
    <source>
        <dbReference type="Proteomes" id="UP000321816"/>
    </source>
</evidence>
<dbReference type="PANTHER" id="PTHR30212">
    <property type="entry name" value="PROTEIN YIIM"/>
    <property type="match status" value="1"/>
</dbReference>
<reference evidence="2 3" key="1">
    <citation type="submission" date="2024-01" db="EMBL/GenBank/DDBJ databases">
        <title>Complete Genome Sequence of Alkalicoccus halolimnae BZ-SZ-XJ29T, a Moderately Halophilic Bacterium Isolated from a Salt Lake.</title>
        <authorList>
            <person name="Zhao B."/>
        </authorList>
    </citation>
    <scope>NUCLEOTIDE SEQUENCE [LARGE SCALE GENOMIC DNA]</scope>
    <source>
        <strain evidence="2 3">BZ-SZ-XJ29</strain>
    </source>
</reference>
<dbReference type="SUPFAM" id="SSF50800">
    <property type="entry name" value="PK beta-barrel domain-like"/>
    <property type="match status" value="1"/>
</dbReference>
<dbReference type="Pfam" id="PF03475">
    <property type="entry name" value="YiiM_3-alpha"/>
    <property type="match status" value="1"/>
</dbReference>
<dbReference type="PANTHER" id="PTHR30212:SF4">
    <property type="entry name" value="MOSC DOMAIN-CONTAINING PROTEIN"/>
    <property type="match status" value="1"/>
</dbReference>
<protein>
    <submittedName>
        <fullName evidence="2">MOSC domain-containing protein</fullName>
    </submittedName>
</protein>
<feature type="domain" description="MOSC" evidence="1">
    <location>
        <begin position="24"/>
        <end position="163"/>
    </location>
</feature>